<dbReference type="GO" id="GO:0005737">
    <property type="term" value="C:cytoplasm"/>
    <property type="evidence" value="ECO:0007669"/>
    <property type="project" value="UniProtKB-SubCell"/>
</dbReference>
<protein>
    <recommendedName>
        <fullName evidence="2">UPF0291 protein JEOPIN946_01262</fullName>
    </recommendedName>
</protein>
<dbReference type="InterPro" id="IPR009242">
    <property type="entry name" value="DUF896"/>
</dbReference>
<evidence type="ECO:0000313" key="5">
    <source>
        <dbReference type="Proteomes" id="UP000588186"/>
    </source>
</evidence>
<dbReference type="PANTHER" id="PTHR37300:SF1">
    <property type="entry name" value="UPF0291 PROTEIN YNZC"/>
    <property type="match status" value="1"/>
</dbReference>
<accession>A0A6V7RGN9</accession>
<evidence type="ECO:0000256" key="3">
    <source>
        <dbReference type="SAM" id="Coils"/>
    </source>
</evidence>
<proteinExistence type="inferred from homology"/>
<evidence type="ECO:0000313" key="4">
    <source>
        <dbReference type="EMBL" id="CAD2076437.1"/>
    </source>
</evidence>
<dbReference type="EMBL" id="CAJEWB010000010">
    <property type="protein sequence ID" value="CAD2076437.1"/>
    <property type="molecule type" value="Genomic_DNA"/>
</dbReference>
<evidence type="ECO:0000256" key="2">
    <source>
        <dbReference type="HAMAP-Rule" id="MF_01103"/>
    </source>
</evidence>
<dbReference type="HAMAP" id="MF_01103">
    <property type="entry name" value="UPF0291"/>
    <property type="match status" value="1"/>
</dbReference>
<comment type="caution">
    <text evidence="4">The sequence shown here is derived from an EMBL/GenBank/DDBJ whole genome shotgun (WGS) entry which is preliminary data.</text>
</comment>
<sequence length="74" mass="8914">MLEKEQLDRLNALAKKKRELKINKDELEELTTLRQEYLTNFRNSFKKQIEQTKVIDPEGNDVTPEKIKEIQKRK</sequence>
<feature type="coiled-coil region" evidence="3">
    <location>
        <begin position="3"/>
        <end position="33"/>
    </location>
</feature>
<keyword evidence="3" id="KW-0175">Coiled coil</keyword>
<comment type="subcellular location">
    <subcellularLocation>
        <location evidence="2">Cytoplasm</location>
    </subcellularLocation>
</comment>
<dbReference type="RefSeq" id="WP_186077844.1">
    <property type="nucleotide sequence ID" value="NZ_CAJEWB010000010.1"/>
</dbReference>
<dbReference type="AlphaFoldDB" id="A0A6V7RGN9"/>
<dbReference type="SUPFAM" id="SSF158221">
    <property type="entry name" value="YnzC-like"/>
    <property type="match status" value="1"/>
</dbReference>
<dbReference type="Gene3D" id="1.10.287.540">
    <property type="entry name" value="Helix hairpin bin"/>
    <property type="match status" value="1"/>
</dbReference>
<dbReference type="Proteomes" id="UP000588186">
    <property type="component" value="Unassembled WGS sequence"/>
</dbReference>
<comment type="similarity">
    <text evidence="2">Belongs to the UPF0291 family.</text>
</comment>
<reference evidence="4 5" key="1">
    <citation type="submission" date="2020-07" db="EMBL/GenBank/DDBJ databases">
        <authorList>
            <person name="Criscuolo A."/>
        </authorList>
    </citation>
    <scope>NUCLEOTIDE SEQUENCE [LARGE SCALE GENOMIC DNA]</scope>
    <source>
        <strain evidence="4">CIP107946</strain>
    </source>
</reference>
<evidence type="ECO:0000256" key="1">
    <source>
        <dbReference type="ARBA" id="ARBA00022490"/>
    </source>
</evidence>
<dbReference type="Pfam" id="PF05979">
    <property type="entry name" value="DUF896"/>
    <property type="match status" value="1"/>
</dbReference>
<organism evidence="4 5">
    <name type="scientific">Phocicoccus pinnipedialis</name>
    <dbReference type="NCBI Taxonomy" id="110845"/>
    <lineage>
        <taxon>Bacteria</taxon>
        <taxon>Bacillati</taxon>
        <taxon>Bacillota</taxon>
        <taxon>Bacilli</taxon>
        <taxon>Bacillales</taxon>
        <taxon>Salinicoccaceae</taxon>
        <taxon>Phocicoccus</taxon>
    </lineage>
</organism>
<name>A0A6V7RGN9_9BACL</name>
<gene>
    <name evidence="4" type="ORF">JEOPIN946_01262</name>
</gene>
<keyword evidence="1 2" id="KW-0963">Cytoplasm</keyword>
<keyword evidence="5" id="KW-1185">Reference proteome</keyword>
<dbReference type="PANTHER" id="PTHR37300">
    <property type="entry name" value="UPF0291 PROTEIN CBO2609/CLC_2481"/>
    <property type="match status" value="1"/>
</dbReference>